<evidence type="ECO:0000256" key="1">
    <source>
        <dbReference type="SAM" id="Phobius"/>
    </source>
</evidence>
<organism evidence="2 3">
    <name type="scientific">Calocera cornea HHB12733</name>
    <dbReference type="NCBI Taxonomy" id="1353952"/>
    <lineage>
        <taxon>Eukaryota</taxon>
        <taxon>Fungi</taxon>
        <taxon>Dikarya</taxon>
        <taxon>Basidiomycota</taxon>
        <taxon>Agaricomycotina</taxon>
        <taxon>Dacrymycetes</taxon>
        <taxon>Dacrymycetales</taxon>
        <taxon>Dacrymycetaceae</taxon>
        <taxon>Calocera</taxon>
    </lineage>
</organism>
<reference evidence="2 3" key="1">
    <citation type="journal article" date="2016" name="Mol. Biol. Evol.">
        <title>Comparative Genomics of Early-Diverging Mushroom-Forming Fungi Provides Insights into the Origins of Lignocellulose Decay Capabilities.</title>
        <authorList>
            <person name="Nagy L.G."/>
            <person name="Riley R."/>
            <person name="Tritt A."/>
            <person name="Adam C."/>
            <person name="Daum C."/>
            <person name="Floudas D."/>
            <person name="Sun H."/>
            <person name="Yadav J.S."/>
            <person name="Pangilinan J."/>
            <person name="Larsson K.H."/>
            <person name="Matsuura K."/>
            <person name="Barry K."/>
            <person name="Labutti K."/>
            <person name="Kuo R."/>
            <person name="Ohm R.A."/>
            <person name="Bhattacharya S.S."/>
            <person name="Shirouzu T."/>
            <person name="Yoshinaga Y."/>
            <person name="Martin F.M."/>
            <person name="Grigoriev I.V."/>
            <person name="Hibbett D.S."/>
        </authorList>
    </citation>
    <scope>NUCLEOTIDE SEQUENCE [LARGE SCALE GENOMIC DNA]</scope>
    <source>
        <strain evidence="2 3">HHB12733</strain>
    </source>
</reference>
<evidence type="ECO:0000313" key="2">
    <source>
        <dbReference type="EMBL" id="KZT51322.1"/>
    </source>
</evidence>
<keyword evidence="3" id="KW-1185">Reference proteome</keyword>
<protein>
    <submittedName>
        <fullName evidence="2">Uncharacterized protein</fullName>
    </submittedName>
</protein>
<keyword evidence="1" id="KW-0472">Membrane</keyword>
<gene>
    <name evidence="2" type="ORF">CALCODRAFT_144205</name>
</gene>
<accession>A0A165CSM2</accession>
<keyword evidence="1" id="KW-1133">Transmembrane helix</keyword>
<dbReference type="InParanoid" id="A0A165CSM2"/>
<proteinExistence type="predicted"/>
<keyword evidence="1" id="KW-0812">Transmembrane</keyword>
<dbReference type="EMBL" id="KV424113">
    <property type="protein sequence ID" value="KZT51322.1"/>
    <property type="molecule type" value="Genomic_DNA"/>
</dbReference>
<sequence length="146" mass="16911">MSGWWLALQDCLYSGQPVAINWITVSFWWDDGLDGRSDLQRHSTYYVVTEYWDVQGDSAPVPPGKQIPWDDFIVSMRRLHWDYEPKQTTSATRTIVVHSPHGPRWLTLMLSVPILPLAALYMFIKIIRKCYTRTAVGEAISLSRRL</sequence>
<name>A0A165CSM2_9BASI</name>
<feature type="transmembrane region" description="Helical" evidence="1">
    <location>
        <begin position="105"/>
        <end position="124"/>
    </location>
</feature>
<dbReference type="AlphaFoldDB" id="A0A165CSM2"/>
<evidence type="ECO:0000313" key="3">
    <source>
        <dbReference type="Proteomes" id="UP000076842"/>
    </source>
</evidence>
<dbReference type="Proteomes" id="UP000076842">
    <property type="component" value="Unassembled WGS sequence"/>
</dbReference>